<dbReference type="AlphaFoldDB" id="A0A3R7MKU4"/>
<dbReference type="GO" id="GO:0003756">
    <property type="term" value="F:protein disulfide isomerase activity"/>
    <property type="evidence" value="ECO:0007669"/>
    <property type="project" value="TreeGrafter"/>
</dbReference>
<dbReference type="PROSITE" id="PS51352">
    <property type="entry name" value="THIOREDOXIN_2"/>
    <property type="match status" value="1"/>
</dbReference>
<dbReference type="InterPro" id="IPR017937">
    <property type="entry name" value="Thioredoxin_CS"/>
</dbReference>
<protein>
    <recommendedName>
        <fullName evidence="4">Thioredoxin domain-containing protein</fullName>
    </recommendedName>
</protein>
<name>A0A3R7MKU4_9TRYP</name>
<dbReference type="PANTHER" id="PTHR45672:SF11">
    <property type="entry name" value="PROTEIN DISULFIDE-ISOMERASE C17H9.14C"/>
    <property type="match status" value="1"/>
</dbReference>
<keyword evidence="3" id="KW-0732">Signal</keyword>
<accession>A0A3R7MKU4</accession>
<dbReference type="InterPro" id="IPR051063">
    <property type="entry name" value="PDI"/>
</dbReference>
<dbReference type="PANTHER" id="PTHR45672">
    <property type="entry name" value="PROTEIN DISULFIDE-ISOMERASE C17H9.14C-RELATED"/>
    <property type="match status" value="1"/>
</dbReference>
<dbReference type="SUPFAM" id="SSF52833">
    <property type="entry name" value="Thioredoxin-like"/>
    <property type="match status" value="1"/>
</dbReference>
<feature type="transmembrane region" description="Helical" evidence="2">
    <location>
        <begin position="493"/>
        <end position="515"/>
    </location>
</feature>
<proteinExistence type="inferred from homology"/>
<dbReference type="GO" id="GO:0005783">
    <property type="term" value="C:endoplasmic reticulum"/>
    <property type="evidence" value="ECO:0007669"/>
    <property type="project" value="TreeGrafter"/>
</dbReference>
<dbReference type="GeneID" id="40319008"/>
<keyword evidence="2" id="KW-1133">Transmembrane helix</keyword>
<evidence type="ECO:0000313" key="6">
    <source>
        <dbReference type="Proteomes" id="UP000284403"/>
    </source>
</evidence>
<dbReference type="InterPro" id="IPR013766">
    <property type="entry name" value="Thioredoxin_domain"/>
</dbReference>
<evidence type="ECO:0000313" key="5">
    <source>
        <dbReference type="EMBL" id="RNF16817.1"/>
    </source>
</evidence>
<keyword evidence="2" id="KW-0812">Transmembrane</keyword>
<feature type="domain" description="Thioredoxin" evidence="4">
    <location>
        <begin position="32"/>
        <end position="156"/>
    </location>
</feature>
<dbReference type="CDD" id="cd02961">
    <property type="entry name" value="PDI_a_family"/>
    <property type="match status" value="1"/>
</dbReference>
<keyword evidence="2" id="KW-0472">Membrane</keyword>
<comment type="caution">
    <text evidence="5">The sequence shown here is derived from an EMBL/GenBank/DDBJ whole genome shotgun (WGS) entry which is preliminary data.</text>
</comment>
<organism evidence="5 6">
    <name type="scientific">Trypanosoma conorhini</name>
    <dbReference type="NCBI Taxonomy" id="83891"/>
    <lineage>
        <taxon>Eukaryota</taxon>
        <taxon>Discoba</taxon>
        <taxon>Euglenozoa</taxon>
        <taxon>Kinetoplastea</taxon>
        <taxon>Metakinetoplastina</taxon>
        <taxon>Trypanosomatida</taxon>
        <taxon>Trypanosomatidae</taxon>
        <taxon>Trypanosoma</taxon>
    </lineage>
</organism>
<dbReference type="Proteomes" id="UP000284403">
    <property type="component" value="Unassembled WGS sequence"/>
</dbReference>
<evidence type="ECO:0000256" key="2">
    <source>
        <dbReference type="SAM" id="Phobius"/>
    </source>
</evidence>
<dbReference type="OrthoDB" id="74910at2759"/>
<dbReference type="PROSITE" id="PS00194">
    <property type="entry name" value="THIOREDOXIN_1"/>
    <property type="match status" value="1"/>
</dbReference>
<dbReference type="Gene3D" id="3.40.30.10">
    <property type="entry name" value="Glutaredoxin"/>
    <property type="match status" value="1"/>
</dbReference>
<comment type="similarity">
    <text evidence="1">Belongs to the protein disulfide isomerase family.</text>
</comment>
<dbReference type="RefSeq" id="XP_029227932.1">
    <property type="nucleotide sequence ID" value="XM_029372296.1"/>
</dbReference>
<dbReference type="GO" id="GO:0006457">
    <property type="term" value="P:protein folding"/>
    <property type="evidence" value="ECO:0007669"/>
    <property type="project" value="TreeGrafter"/>
</dbReference>
<evidence type="ECO:0000259" key="4">
    <source>
        <dbReference type="PROSITE" id="PS51352"/>
    </source>
</evidence>
<keyword evidence="6" id="KW-1185">Reference proteome</keyword>
<sequence length="530" mass="58504">MAASRACTCRLLLLLLVVTASIVAVPSQARLEDLGTDALEEVVELTGDGFDAHVFPSEGKPPLRPWFILFYAPWCAHCKVLLPQFANSSRLLRQSGVPHARFAVVNAVKHRELATRFDVHEYPTFIYTTGKQGRWHRFHGGYSMENFVQFGVYLQRSVDAGSFADIVSDPLQFRQVETEMADGRVPMFVYVPAKGTPAAGTRQAEARDAPWNAAVDAVASLGNIRFGVVYGDDVPNDWEARGSATYAAVVEAGRRCKGTGPGGEVFLAASDAYRRPQCYEEGPWLVDPGKGAGAAQGAGEYALHPAFEAFVTRHGFRAVEEMTPGLFSVISGRNHHYVGLVVTDGPLAQNDTTMMPVLRAVVQARNEARAAAAEGHEPLRHISLAHADGRSTSVWRMRYHIEPEELPAVVVVDPRRDKVYRLRRHAPRFEAIKAQLPWRLGGEQQEILAAFLDDVEKGKATGEKMTLIGDLAEYVLHLPGMEFVYETLGYEDALLVTMVFAFGFFCFLLFLALVVEPIMEKRMASHAKTD</sequence>
<dbReference type="InterPro" id="IPR036249">
    <property type="entry name" value="Thioredoxin-like_sf"/>
</dbReference>
<feature type="signal peptide" evidence="3">
    <location>
        <begin position="1"/>
        <end position="24"/>
    </location>
</feature>
<evidence type="ECO:0000256" key="1">
    <source>
        <dbReference type="ARBA" id="ARBA00006347"/>
    </source>
</evidence>
<dbReference type="EMBL" id="MKKU01000282">
    <property type="protein sequence ID" value="RNF16817.1"/>
    <property type="molecule type" value="Genomic_DNA"/>
</dbReference>
<reference evidence="5 6" key="1">
    <citation type="journal article" date="2018" name="BMC Genomics">
        <title>Genomic comparison of Trypanosoma conorhini and Trypanosoma rangeli to Trypanosoma cruzi strains of high and low virulence.</title>
        <authorList>
            <person name="Bradwell K.R."/>
            <person name="Koparde V.N."/>
            <person name="Matveyev A.V."/>
            <person name="Serrano M.G."/>
            <person name="Alves J.M."/>
            <person name="Parikh H."/>
            <person name="Huang B."/>
            <person name="Lee V."/>
            <person name="Espinosa-Alvarez O."/>
            <person name="Ortiz P.A."/>
            <person name="Costa-Martins A.G."/>
            <person name="Teixeira M.M."/>
            <person name="Buck G.A."/>
        </authorList>
    </citation>
    <scope>NUCLEOTIDE SEQUENCE [LARGE SCALE GENOMIC DNA]</scope>
    <source>
        <strain evidence="5 6">025E</strain>
    </source>
</reference>
<feature type="chain" id="PRO_5018553258" description="Thioredoxin domain-containing protein" evidence="3">
    <location>
        <begin position="25"/>
        <end position="530"/>
    </location>
</feature>
<evidence type="ECO:0000256" key="3">
    <source>
        <dbReference type="SAM" id="SignalP"/>
    </source>
</evidence>
<gene>
    <name evidence="5" type="ORF">Tco025E_05397</name>
</gene>
<dbReference type="Pfam" id="PF00085">
    <property type="entry name" value="Thioredoxin"/>
    <property type="match status" value="1"/>
</dbReference>